<evidence type="ECO:0000256" key="11">
    <source>
        <dbReference type="ARBA" id="ARBA00038036"/>
    </source>
</evidence>
<dbReference type="GO" id="GO:0004594">
    <property type="term" value="F:pantothenate kinase activity"/>
    <property type="evidence" value="ECO:0007669"/>
    <property type="project" value="InterPro"/>
</dbReference>
<reference evidence="13" key="1">
    <citation type="journal article" date="2015" name="Nature">
        <title>Complex archaea that bridge the gap between prokaryotes and eukaryotes.</title>
        <authorList>
            <person name="Spang A."/>
            <person name="Saw J.H."/>
            <person name="Jorgensen S.L."/>
            <person name="Zaremba-Niedzwiedzka K."/>
            <person name="Martijn J."/>
            <person name="Lind A.E."/>
            <person name="van Eijk R."/>
            <person name="Schleper C."/>
            <person name="Guy L."/>
            <person name="Ettema T.J."/>
        </authorList>
    </citation>
    <scope>NUCLEOTIDE SEQUENCE</scope>
</reference>
<comment type="caution">
    <text evidence="13">The sequence shown here is derived from an EMBL/GenBank/DDBJ whole genome shotgun (WGS) entry which is preliminary data.</text>
</comment>
<keyword evidence="9" id="KW-0630">Potassium</keyword>
<evidence type="ECO:0000256" key="6">
    <source>
        <dbReference type="ARBA" id="ARBA00022741"/>
    </source>
</evidence>
<dbReference type="HAMAP" id="MF_01274">
    <property type="entry name" value="Pantothen_kinase_3"/>
    <property type="match status" value="1"/>
</dbReference>
<sequence length="244" mass="26194">MRLLLDAGNTRLKWRLERDGIIIEAGSSALDLSPPLASIRDYLESVSRVGISTVTREDIRLQLSSYLEQNTSGEVRFYWAEVERSGLKNSYTDAGTMGADRWHGMYGAWKQGGGGFAVVDAGSAITVDYVNRAGQHLGGYILPGLNMMLKSLKSDAARIAFESGEVLEVRPGTNTAEGVNQGLSWLLQAMTERIANDVSALGLVRILVTGGDAGRLLALGMEGEHCPSLVLDGLGYIASEDSAK</sequence>
<dbReference type="CDD" id="cd24015">
    <property type="entry name" value="ASKHA_NBD_PanK-III"/>
    <property type="match status" value="1"/>
</dbReference>
<comment type="cofactor">
    <cofactor evidence="1">
        <name>K(+)</name>
        <dbReference type="ChEBI" id="CHEBI:29103"/>
    </cofactor>
</comment>
<proteinExistence type="inferred from homology"/>
<dbReference type="AlphaFoldDB" id="A0A0F9DMR3"/>
<dbReference type="SUPFAM" id="SSF53067">
    <property type="entry name" value="Actin-like ATPase domain"/>
    <property type="match status" value="2"/>
</dbReference>
<dbReference type="Gene3D" id="3.30.420.40">
    <property type="match status" value="2"/>
</dbReference>
<dbReference type="EMBL" id="LAZR01028306">
    <property type="protein sequence ID" value="KKL63009.1"/>
    <property type="molecule type" value="Genomic_DNA"/>
</dbReference>
<comment type="subcellular location">
    <subcellularLocation>
        <location evidence="2">Cytoplasm</location>
    </subcellularLocation>
</comment>
<keyword evidence="5" id="KW-0808">Transferase</keyword>
<evidence type="ECO:0000256" key="12">
    <source>
        <dbReference type="ARBA" id="ARBA00040883"/>
    </source>
</evidence>
<evidence type="ECO:0000313" key="13">
    <source>
        <dbReference type="EMBL" id="KKL63009.1"/>
    </source>
</evidence>
<comment type="similarity">
    <text evidence="11">Belongs to the type III pantothenate kinase family.</text>
</comment>
<dbReference type="NCBIfam" id="TIGR00671">
    <property type="entry name" value="baf"/>
    <property type="match status" value="1"/>
</dbReference>
<dbReference type="InterPro" id="IPR043129">
    <property type="entry name" value="ATPase_NBD"/>
</dbReference>
<dbReference type="InterPro" id="IPR004619">
    <property type="entry name" value="Type_III_PanK"/>
</dbReference>
<dbReference type="GO" id="GO:0005524">
    <property type="term" value="F:ATP binding"/>
    <property type="evidence" value="ECO:0007669"/>
    <property type="project" value="UniProtKB-KW"/>
</dbReference>
<dbReference type="PANTHER" id="PTHR34265:SF1">
    <property type="entry name" value="TYPE III PANTOTHENATE KINASE"/>
    <property type="match status" value="1"/>
</dbReference>
<evidence type="ECO:0000256" key="1">
    <source>
        <dbReference type="ARBA" id="ARBA00001958"/>
    </source>
</evidence>
<keyword evidence="7" id="KW-0418">Kinase</keyword>
<name>A0A0F9DMR3_9ZZZZ</name>
<protein>
    <recommendedName>
        <fullName evidence="12">Type III pantothenate kinase</fullName>
    </recommendedName>
</protein>
<dbReference type="GO" id="GO:0015937">
    <property type="term" value="P:coenzyme A biosynthetic process"/>
    <property type="evidence" value="ECO:0007669"/>
    <property type="project" value="UniProtKB-KW"/>
</dbReference>
<evidence type="ECO:0000256" key="5">
    <source>
        <dbReference type="ARBA" id="ARBA00022679"/>
    </source>
</evidence>
<keyword evidence="10" id="KW-0173">Coenzyme A biosynthesis</keyword>
<evidence type="ECO:0000256" key="4">
    <source>
        <dbReference type="ARBA" id="ARBA00022490"/>
    </source>
</evidence>
<evidence type="ECO:0000256" key="3">
    <source>
        <dbReference type="ARBA" id="ARBA00011738"/>
    </source>
</evidence>
<dbReference type="Pfam" id="PF03309">
    <property type="entry name" value="Pan_kinase"/>
    <property type="match status" value="1"/>
</dbReference>
<comment type="subunit">
    <text evidence="3">Homodimer.</text>
</comment>
<gene>
    <name evidence="13" type="ORF">LCGC14_2179450</name>
</gene>
<keyword evidence="4" id="KW-0963">Cytoplasm</keyword>
<evidence type="ECO:0000256" key="10">
    <source>
        <dbReference type="ARBA" id="ARBA00022993"/>
    </source>
</evidence>
<organism evidence="13">
    <name type="scientific">marine sediment metagenome</name>
    <dbReference type="NCBI Taxonomy" id="412755"/>
    <lineage>
        <taxon>unclassified sequences</taxon>
        <taxon>metagenomes</taxon>
        <taxon>ecological metagenomes</taxon>
    </lineage>
</organism>
<evidence type="ECO:0000256" key="8">
    <source>
        <dbReference type="ARBA" id="ARBA00022840"/>
    </source>
</evidence>
<keyword evidence="8" id="KW-0067">ATP-binding</keyword>
<accession>A0A0F9DMR3</accession>
<evidence type="ECO:0000256" key="2">
    <source>
        <dbReference type="ARBA" id="ARBA00004496"/>
    </source>
</evidence>
<evidence type="ECO:0000256" key="7">
    <source>
        <dbReference type="ARBA" id="ARBA00022777"/>
    </source>
</evidence>
<evidence type="ECO:0000256" key="9">
    <source>
        <dbReference type="ARBA" id="ARBA00022958"/>
    </source>
</evidence>
<feature type="non-terminal residue" evidence="13">
    <location>
        <position position="1"/>
    </location>
</feature>
<dbReference type="PANTHER" id="PTHR34265">
    <property type="entry name" value="TYPE III PANTOTHENATE KINASE"/>
    <property type="match status" value="1"/>
</dbReference>
<dbReference type="GO" id="GO:0005737">
    <property type="term" value="C:cytoplasm"/>
    <property type="evidence" value="ECO:0007669"/>
    <property type="project" value="UniProtKB-SubCell"/>
</dbReference>
<keyword evidence="6" id="KW-0547">Nucleotide-binding</keyword>